<reference evidence="2 3" key="1">
    <citation type="submission" date="2006-03" db="EMBL/GenBank/DDBJ databases">
        <authorList>
            <person name="Pinhassi J."/>
            <person name="Pedros-Alio C."/>
            <person name="Ferriera S."/>
            <person name="Johnson J."/>
            <person name="Kravitz S."/>
            <person name="Halpern A."/>
            <person name="Remington K."/>
            <person name="Beeson K."/>
            <person name="Tran B."/>
            <person name="Rogers Y.-H."/>
            <person name="Friedman R."/>
            <person name="Venter J.C."/>
        </authorList>
    </citation>
    <scope>NUCLEOTIDE SEQUENCE [LARGE SCALE GENOMIC DNA]</scope>
    <source>
        <strain evidence="2 3">RED65</strain>
    </source>
</reference>
<feature type="transmembrane region" description="Helical" evidence="1">
    <location>
        <begin position="12"/>
        <end position="31"/>
    </location>
</feature>
<sequence>MREFFQPSDHVLKLRRNLLFLCVTYIVHILVQPLTKLKVFEVHIPSELLNLGFPIFISWMAVNYFYYLYAERIQWQSLFIDDELKKDYMVDGVVETLVPVITKLRPGSFSLDTNISGRGPDMYEKQLPSGAERVVLEDMENADRLKEAFQSLNENWNKRVKQDLKLLRGYSSAFSRYHLANKFRFWILDNAIPFLVLVFVVVLIINEAFGFWCYS</sequence>
<accession>Q1MY08</accession>
<evidence type="ECO:0000313" key="2">
    <source>
        <dbReference type="EMBL" id="EAT10888.1"/>
    </source>
</evidence>
<dbReference type="EMBL" id="AAQH01000030">
    <property type="protein sequence ID" value="EAT10888.1"/>
    <property type="molecule type" value="Genomic_DNA"/>
</dbReference>
<dbReference type="HOGENOM" id="CLU_1281098_0_0_6"/>
<feature type="transmembrane region" description="Helical" evidence="1">
    <location>
        <begin position="185"/>
        <end position="205"/>
    </location>
</feature>
<evidence type="ECO:0000256" key="1">
    <source>
        <dbReference type="SAM" id="Phobius"/>
    </source>
</evidence>
<feature type="transmembrane region" description="Helical" evidence="1">
    <location>
        <begin position="51"/>
        <end position="69"/>
    </location>
</feature>
<dbReference type="AlphaFoldDB" id="Q1MY08"/>
<keyword evidence="1" id="KW-1133">Transmembrane helix</keyword>
<protein>
    <submittedName>
        <fullName evidence="2">Uncharacterized protein</fullName>
    </submittedName>
</protein>
<evidence type="ECO:0000313" key="3">
    <source>
        <dbReference type="Proteomes" id="UP000004263"/>
    </source>
</evidence>
<comment type="caution">
    <text evidence="2">The sequence shown here is derived from an EMBL/GenBank/DDBJ whole genome shotgun (WGS) entry which is preliminary data.</text>
</comment>
<keyword evidence="1" id="KW-0472">Membrane</keyword>
<dbReference type="STRING" id="207949.RED65_02078"/>
<keyword evidence="1" id="KW-0812">Transmembrane</keyword>
<organism evidence="2 3">
    <name type="scientific">Bermanella marisrubri</name>
    <dbReference type="NCBI Taxonomy" id="207949"/>
    <lineage>
        <taxon>Bacteria</taxon>
        <taxon>Pseudomonadati</taxon>
        <taxon>Pseudomonadota</taxon>
        <taxon>Gammaproteobacteria</taxon>
        <taxon>Oceanospirillales</taxon>
        <taxon>Oceanospirillaceae</taxon>
        <taxon>Bermanella</taxon>
    </lineage>
</organism>
<proteinExistence type="predicted"/>
<name>Q1MY08_9GAMM</name>
<dbReference type="Proteomes" id="UP000004263">
    <property type="component" value="Unassembled WGS sequence"/>
</dbReference>
<dbReference type="RefSeq" id="WP_007019379.1">
    <property type="nucleotide sequence ID" value="NZ_CH724124.1"/>
</dbReference>
<gene>
    <name evidence="2" type="ORF">RED65_02078</name>
</gene>
<keyword evidence="3" id="KW-1185">Reference proteome</keyword>